<dbReference type="SUPFAM" id="SSF50118">
    <property type="entry name" value="Cell growth inhibitor/plasmid maintenance toxic component"/>
    <property type="match status" value="1"/>
</dbReference>
<dbReference type="Pfam" id="PF02452">
    <property type="entry name" value="PemK_toxin"/>
    <property type="match status" value="1"/>
</dbReference>
<proteinExistence type="predicted"/>
<dbReference type="PANTHER" id="PTHR33988">
    <property type="entry name" value="ENDORIBONUCLEASE MAZF-RELATED"/>
    <property type="match status" value="1"/>
</dbReference>
<reference evidence="1" key="1">
    <citation type="submission" date="2021-05" db="EMBL/GenBank/DDBJ databases">
        <title>Molecular characterization for Shewanella algae harboring chromosomal blaOXA-55-like strains isolated from clinical and environment sample.</title>
        <authorList>
            <person name="Ohama Y."/>
            <person name="Aoki K."/>
            <person name="Harada S."/>
            <person name="Moriya K."/>
            <person name="Ishii Y."/>
            <person name="Tateda K."/>
        </authorList>
    </citation>
    <scope>NUCLEOTIDE SEQUENCE</scope>
    <source>
        <strain evidence="1">JCM 11563</strain>
    </source>
</reference>
<dbReference type="Proteomes" id="UP000887104">
    <property type="component" value="Unassembled WGS sequence"/>
</dbReference>
<accession>A0ABQ4P729</accession>
<name>A0ABQ4P729_9GAMM</name>
<dbReference type="RefSeq" id="WP_220780152.1">
    <property type="nucleotide sequence ID" value="NZ_BPEY01000012.1"/>
</dbReference>
<organism evidence="1 2">
    <name type="scientific">Shewanella sairae</name>
    <dbReference type="NCBI Taxonomy" id="190310"/>
    <lineage>
        <taxon>Bacteria</taxon>
        <taxon>Pseudomonadati</taxon>
        <taxon>Pseudomonadota</taxon>
        <taxon>Gammaproteobacteria</taxon>
        <taxon>Alteromonadales</taxon>
        <taxon>Shewanellaceae</taxon>
        <taxon>Shewanella</taxon>
    </lineage>
</organism>
<dbReference type="InterPro" id="IPR011067">
    <property type="entry name" value="Plasmid_toxin/cell-grow_inhib"/>
</dbReference>
<evidence type="ECO:0000313" key="1">
    <source>
        <dbReference type="EMBL" id="GIU42941.1"/>
    </source>
</evidence>
<evidence type="ECO:0000313" key="2">
    <source>
        <dbReference type="Proteomes" id="UP000887104"/>
    </source>
</evidence>
<keyword evidence="2" id="KW-1185">Reference proteome</keyword>
<dbReference type="PANTHER" id="PTHR33988:SF3">
    <property type="entry name" value="ENDORIBONUCLEASE TOXIN CHPB-RELATED"/>
    <property type="match status" value="1"/>
</dbReference>
<dbReference type="InterPro" id="IPR003477">
    <property type="entry name" value="PemK-like"/>
</dbReference>
<dbReference type="EMBL" id="BPEY01000012">
    <property type="protein sequence ID" value="GIU42941.1"/>
    <property type="molecule type" value="Genomic_DNA"/>
</dbReference>
<sequence>MYVPDKGDIVSLNFDPSAGKEIMKRRPALVISRLMFNEHTGFVIVAPITSTVRGMALEVILPDDVSTVGAVLIYQLKSLDFVDRKIKFIEKAPQSIIEHVTKLTKAIIE</sequence>
<comment type="caution">
    <text evidence="1">The sequence shown here is derived from an EMBL/GenBank/DDBJ whole genome shotgun (WGS) entry which is preliminary data.</text>
</comment>
<dbReference type="Gene3D" id="2.30.30.110">
    <property type="match status" value="1"/>
</dbReference>
<protein>
    <submittedName>
        <fullName evidence="1">mRNA interferase PemK</fullName>
    </submittedName>
</protein>
<gene>
    <name evidence="1" type="primary">chpA</name>
    <name evidence="1" type="ORF">TUM4438_10700</name>
</gene>